<dbReference type="InterPro" id="IPR011991">
    <property type="entry name" value="ArsR-like_HTH"/>
</dbReference>
<comment type="caution">
    <text evidence="1">The sequence shown here is derived from an EMBL/GenBank/DDBJ whole genome shotgun (WGS) entry which is preliminary data.</text>
</comment>
<gene>
    <name evidence="1" type="ORF">NC99_00840</name>
</gene>
<organism evidence="1 2">
    <name type="scientific">Sunxiuqinia dokdonensis</name>
    <dbReference type="NCBI Taxonomy" id="1409788"/>
    <lineage>
        <taxon>Bacteria</taxon>
        <taxon>Pseudomonadati</taxon>
        <taxon>Bacteroidota</taxon>
        <taxon>Bacteroidia</taxon>
        <taxon>Marinilabiliales</taxon>
        <taxon>Prolixibacteraceae</taxon>
        <taxon>Sunxiuqinia</taxon>
    </lineage>
</organism>
<evidence type="ECO:0000313" key="2">
    <source>
        <dbReference type="Proteomes" id="UP000036958"/>
    </source>
</evidence>
<dbReference type="CDD" id="cd00090">
    <property type="entry name" value="HTH_ARSR"/>
    <property type="match status" value="1"/>
</dbReference>
<dbReference type="Proteomes" id="UP000036958">
    <property type="component" value="Unassembled WGS sequence"/>
</dbReference>
<evidence type="ECO:0000313" key="1">
    <source>
        <dbReference type="EMBL" id="KOH47118.1"/>
    </source>
</evidence>
<dbReference type="InterPro" id="IPR036388">
    <property type="entry name" value="WH-like_DNA-bd_sf"/>
</dbReference>
<dbReference type="STRING" id="1409788.NC99_00840"/>
<dbReference type="Gene3D" id="1.10.10.10">
    <property type="entry name" value="Winged helix-like DNA-binding domain superfamily/Winged helix DNA-binding domain"/>
    <property type="match status" value="1"/>
</dbReference>
<dbReference type="OrthoDB" id="9793352at2"/>
<dbReference type="AlphaFoldDB" id="A0A0L8VFG9"/>
<name>A0A0L8VFG9_9BACT</name>
<dbReference type="SUPFAM" id="SSF46785">
    <property type="entry name" value="Winged helix' DNA-binding domain"/>
    <property type="match status" value="1"/>
</dbReference>
<protein>
    <recommendedName>
        <fullName evidence="3">Transcriptional regulator</fullName>
    </recommendedName>
</protein>
<dbReference type="RefSeq" id="WP_053178701.1">
    <property type="nucleotide sequence ID" value="NZ_LGIA01000005.1"/>
</dbReference>
<accession>A0A0L8VFG9</accession>
<dbReference type="InterPro" id="IPR036390">
    <property type="entry name" value="WH_DNA-bd_sf"/>
</dbReference>
<keyword evidence="2" id="KW-1185">Reference proteome</keyword>
<dbReference type="GO" id="GO:0006355">
    <property type="term" value="P:regulation of DNA-templated transcription"/>
    <property type="evidence" value="ECO:0007669"/>
    <property type="project" value="UniProtKB-ARBA"/>
</dbReference>
<evidence type="ECO:0008006" key="3">
    <source>
        <dbReference type="Google" id="ProtNLM"/>
    </source>
</evidence>
<dbReference type="EMBL" id="LGIA01000005">
    <property type="protein sequence ID" value="KOH47118.1"/>
    <property type="molecule type" value="Genomic_DNA"/>
</dbReference>
<proteinExistence type="predicted"/>
<reference evidence="2" key="1">
    <citation type="submission" date="2015-07" db="EMBL/GenBank/DDBJ databases">
        <title>Genome sequencing of Sunxiuqinia dokdonensis strain SK.</title>
        <authorList>
            <person name="Ahn S."/>
            <person name="Kim B.-C."/>
        </authorList>
    </citation>
    <scope>NUCLEOTIDE SEQUENCE [LARGE SCALE GENOMIC DNA]</scope>
    <source>
        <strain evidence="2">SK</strain>
    </source>
</reference>
<sequence>MLDALITSKTRIKILLKFFLNKSNKSYLRSLEQEFGESSNAIRIELNRFEEAGLLKSYFDGNKKYFQANTEHPLFDDIHSMLLKMVGIDAIVENIAHRLEHVEAAYLAGNFARGIDSKMVDLIFIGDQVDTKLMNNYIRKAEKIIKRKVRYTRINQSEREDYLNQTPALLIWTNEK</sequence>